<accession>A0A7T5RIS7</accession>
<organism evidence="2 3">
    <name type="scientific">Candidatus Sungiibacteriota bacterium</name>
    <dbReference type="NCBI Taxonomy" id="2750080"/>
    <lineage>
        <taxon>Bacteria</taxon>
        <taxon>Candidatus Sungiibacteriota</taxon>
    </lineage>
</organism>
<evidence type="ECO:0000256" key="1">
    <source>
        <dbReference type="SAM" id="MobiDB-lite"/>
    </source>
</evidence>
<evidence type="ECO:0000313" key="3">
    <source>
        <dbReference type="Proteomes" id="UP000595618"/>
    </source>
</evidence>
<feature type="compositionally biased region" description="Acidic residues" evidence="1">
    <location>
        <begin position="30"/>
        <end position="50"/>
    </location>
</feature>
<dbReference type="EMBL" id="CP066690">
    <property type="protein sequence ID" value="QQG44889.1"/>
    <property type="molecule type" value="Genomic_DNA"/>
</dbReference>
<name>A0A7T5RIS7_9BACT</name>
<feature type="compositionally biased region" description="Acidic residues" evidence="1">
    <location>
        <begin position="13"/>
        <end position="23"/>
    </location>
</feature>
<dbReference type="Proteomes" id="UP000595618">
    <property type="component" value="Chromosome"/>
</dbReference>
<protein>
    <submittedName>
        <fullName evidence="2">Uncharacterized protein</fullName>
    </submittedName>
</protein>
<reference evidence="2 3" key="1">
    <citation type="submission" date="2020-07" db="EMBL/GenBank/DDBJ databases">
        <title>Huge and variable diversity of episymbiotic CPR bacteria and DPANN archaea in groundwater ecosystems.</title>
        <authorList>
            <person name="He C.Y."/>
            <person name="Keren R."/>
            <person name="Whittaker M."/>
            <person name="Farag I.F."/>
            <person name="Doudna J."/>
            <person name="Cate J.H.D."/>
            <person name="Banfield J.F."/>
        </authorList>
    </citation>
    <scope>NUCLEOTIDE SEQUENCE [LARGE SCALE GENOMIC DNA]</scope>
    <source>
        <strain evidence="2">NC_groundwater_541_Ag_S-0.1um_46_50</strain>
    </source>
</reference>
<evidence type="ECO:0000313" key="2">
    <source>
        <dbReference type="EMBL" id="QQG44889.1"/>
    </source>
</evidence>
<dbReference type="AlphaFoldDB" id="A0A7T5RIS7"/>
<feature type="region of interest" description="Disordered" evidence="1">
    <location>
        <begin position="1"/>
        <end position="50"/>
    </location>
</feature>
<proteinExistence type="predicted"/>
<sequence>MPYRGYDEFALNQDDDPEEDGDGEPLVPPDYEDLGDAGEPGEEKEEDAYE</sequence>
<gene>
    <name evidence="2" type="ORF">HYW89_02650</name>
</gene>